<dbReference type="RefSeq" id="WP_180848695.1">
    <property type="nucleotide sequence ID" value="NZ_CP047418.1"/>
</dbReference>
<dbReference type="GeneID" id="89600288"/>
<feature type="domain" description="Phosphoribulokinase/uridine kinase" evidence="16">
    <location>
        <begin position="86"/>
        <end position="233"/>
    </location>
</feature>
<evidence type="ECO:0000256" key="13">
    <source>
        <dbReference type="ARBA" id="ARBA00032866"/>
    </source>
</evidence>
<keyword evidence="12 14" id="KW-0173">Coenzyme A biosynthesis</keyword>
<dbReference type="InterPro" id="IPR006083">
    <property type="entry name" value="PRK/URK"/>
</dbReference>
<dbReference type="GO" id="GO:0005524">
    <property type="term" value="F:ATP binding"/>
    <property type="evidence" value="ECO:0007669"/>
    <property type="project" value="UniProtKB-UniRule"/>
</dbReference>
<feature type="binding site" evidence="14">
    <location>
        <begin position="91"/>
        <end position="98"/>
    </location>
    <ligand>
        <name>ATP</name>
        <dbReference type="ChEBI" id="CHEBI:30616"/>
    </ligand>
</feature>
<evidence type="ECO:0000256" key="4">
    <source>
        <dbReference type="ARBA" id="ARBA00006087"/>
    </source>
</evidence>
<dbReference type="GO" id="GO:0015937">
    <property type="term" value="P:coenzyme A biosynthetic process"/>
    <property type="evidence" value="ECO:0007669"/>
    <property type="project" value="UniProtKB-UniRule"/>
</dbReference>
<dbReference type="SUPFAM" id="SSF52540">
    <property type="entry name" value="P-loop containing nucleoside triphosphate hydrolases"/>
    <property type="match status" value="1"/>
</dbReference>
<evidence type="ECO:0000256" key="2">
    <source>
        <dbReference type="ARBA" id="ARBA00004496"/>
    </source>
</evidence>
<gene>
    <name evidence="14" type="primary">coaA</name>
    <name evidence="17" type="ORF">GTO87_07905</name>
</gene>
<keyword evidence="8 14" id="KW-0808">Transferase</keyword>
<evidence type="ECO:0000313" key="18">
    <source>
        <dbReference type="Proteomes" id="UP000510886"/>
    </source>
</evidence>
<evidence type="ECO:0000256" key="8">
    <source>
        <dbReference type="ARBA" id="ARBA00022679"/>
    </source>
</evidence>
<dbReference type="HAMAP" id="MF_00215">
    <property type="entry name" value="Pantothen_kinase_1"/>
    <property type="match status" value="1"/>
</dbReference>
<dbReference type="CDD" id="cd02025">
    <property type="entry name" value="PanK"/>
    <property type="match status" value="1"/>
</dbReference>
<dbReference type="InterPro" id="IPR004566">
    <property type="entry name" value="PanK"/>
</dbReference>
<dbReference type="Proteomes" id="UP000510886">
    <property type="component" value="Chromosome"/>
</dbReference>
<evidence type="ECO:0000256" key="9">
    <source>
        <dbReference type="ARBA" id="ARBA00022741"/>
    </source>
</evidence>
<dbReference type="InterPro" id="IPR027417">
    <property type="entry name" value="P-loop_NTPase"/>
</dbReference>
<dbReference type="PIRSF" id="PIRSF000545">
    <property type="entry name" value="Pantothenate_kin"/>
    <property type="match status" value="1"/>
</dbReference>
<dbReference type="NCBIfam" id="TIGR00554">
    <property type="entry name" value="panK_bact"/>
    <property type="match status" value="1"/>
</dbReference>
<keyword evidence="11 14" id="KW-0067">ATP-binding</keyword>
<dbReference type="Pfam" id="PF00485">
    <property type="entry name" value="PRK"/>
    <property type="match status" value="1"/>
</dbReference>
<evidence type="ECO:0000313" key="17">
    <source>
        <dbReference type="EMBL" id="QLL78510.1"/>
    </source>
</evidence>
<proteinExistence type="inferred from homology"/>
<accession>A0A7H9ELA8</accession>
<organism evidence="17 18">
    <name type="scientific">Ligilactobacillus saerimneri</name>
    <dbReference type="NCBI Taxonomy" id="228229"/>
    <lineage>
        <taxon>Bacteria</taxon>
        <taxon>Bacillati</taxon>
        <taxon>Bacillota</taxon>
        <taxon>Bacilli</taxon>
        <taxon>Lactobacillales</taxon>
        <taxon>Lactobacillaceae</taxon>
        <taxon>Ligilactobacillus</taxon>
    </lineage>
</organism>
<protein>
    <recommendedName>
        <fullName evidence="6 14">Pantothenate kinase</fullName>
        <ecNumber evidence="5 14">2.7.1.33</ecNumber>
    </recommendedName>
    <alternativeName>
        <fullName evidence="13 14">Pantothenic acid kinase</fullName>
    </alternativeName>
</protein>
<evidence type="ECO:0000256" key="12">
    <source>
        <dbReference type="ARBA" id="ARBA00022993"/>
    </source>
</evidence>
<evidence type="ECO:0000256" key="6">
    <source>
        <dbReference type="ARBA" id="ARBA00015080"/>
    </source>
</evidence>
<evidence type="ECO:0000256" key="11">
    <source>
        <dbReference type="ARBA" id="ARBA00022840"/>
    </source>
</evidence>
<evidence type="ECO:0000256" key="5">
    <source>
        <dbReference type="ARBA" id="ARBA00012102"/>
    </source>
</evidence>
<dbReference type="EMBL" id="CP047418">
    <property type="protein sequence ID" value="QLL78510.1"/>
    <property type="molecule type" value="Genomic_DNA"/>
</dbReference>
<name>A0A7H9ELA8_9LACO</name>
<comment type="subcellular location">
    <subcellularLocation>
        <location evidence="2 14 15">Cytoplasm</location>
    </subcellularLocation>
</comment>
<comment type="catalytic activity">
    <reaction evidence="1 14 15">
        <text>(R)-pantothenate + ATP = (R)-4'-phosphopantothenate + ADP + H(+)</text>
        <dbReference type="Rhea" id="RHEA:16373"/>
        <dbReference type="ChEBI" id="CHEBI:10986"/>
        <dbReference type="ChEBI" id="CHEBI:15378"/>
        <dbReference type="ChEBI" id="CHEBI:29032"/>
        <dbReference type="ChEBI" id="CHEBI:30616"/>
        <dbReference type="ChEBI" id="CHEBI:456216"/>
        <dbReference type="EC" id="2.7.1.33"/>
    </reaction>
</comment>
<evidence type="ECO:0000256" key="10">
    <source>
        <dbReference type="ARBA" id="ARBA00022777"/>
    </source>
</evidence>
<evidence type="ECO:0000256" key="3">
    <source>
        <dbReference type="ARBA" id="ARBA00005225"/>
    </source>
</evidence>
<dbReference type="PANTHER" id="PTHR10285">
    <property type="entry name" value="URIDINE KINASE"/>
    <property type="match status" value="1"/>
</dbReference>
<sequence length="307" mass="35963">MEDQLNYYRLARDEWQRLRTGEMVATLTADELQQIQSLNDRISLRDVAEVYMPLVHLLRVYLRNHRALNRDQTKFLGITEQPNPFIIGIAGSVAVGKSTVARLLQILLSKLLPQEKVQMITTDGFLYPNAELQRRGIMDRKGFPESYDMQRLINFIDDVKNGRPAYAPRYSHQVYDIVADEYDTVASPDILIVEGINVLQLPSNQQIYVSDYFDFSLYIDAPESLIQQWYLERFGMLLDTAFQDPTNYYYDLAQQDRKEAFAFAKQVWQKVNHTNLHKFILPTRNRANLIIRKGVEHRVNELWLRKT</sequence>
<dbReference type="AlphaFoldDB" id="A0A7H9ELA8"/>
<evidence type="ECO:0000259" key="16">
    <source>
        <dbReference type="Pfam" id="PF00485"/>
    </source>
</evidence>
<evidence type="ECO:0000256" key="15">
    <source>
        <dbReference type="RuleBase" id="RU003530"/>
    </source>
</evidence>
<dbReference type="GO" id="GO:0004594">
    <property type="term" value="F:pantothenate kinase activity"/>
    <property type="evidence" value="ECO:0007669"/>
    <property type="project" value="UniProtKB-UniRule"/>
</dbReference>
<keyword evidence="9 14" id="KW-0547">Nucleotide-binding</keyword>
<evidence type="ECO:0000256" key="14">
    <source>
        <dbReference type="HAMAP-Rule" id="MF_00215"/>
    </source>
</evidence>
<dbReference type="UniPathway" id="UPA00241">
    <property type="reaction ID" value="UER00352"/>
</dbReference>
<evidence type="ECO:0000256" key="7">
    <source>
        <dbReference type="ARBA" id="ARBA00022490"/>
    </source>
</evidence>
<keyword evidence="10 14" id="KW-0418">Kinase</keyword>
<comment type="pathway">
    <text evidence="3 14 15">Cofactor biosynthesis; coenzyme A biosynthesis; CoA from (R)-pantothenate: step 1/5.</text>
</comment>
<evidence type="ECO:0000256" key="1">
    <source>
        <dbReference type="ARBA" id="ARBA00001206"/>
    </source>
</evidence>
<reference evidence="17 18" key="1">
    <citation type="submission" date="2020-01" db="EMBL/GenBank/DDBJ databases">
        <title>Complete and circular genome sequences of six lactobacillus isolates from horses.</title>
        <authorList>
            <person name="Hassan H.M."/>
        </authorList>
    </citation>
    <scope>NUCLEOTIDE SEQUENCE [LARGE SCALE GENOMIC DNA]</scope>
    <source>
        <strain evidence="17 18">1A</strain>
    </source>
</reference>
<comment type="similarity">
    <text evidence="4 14 15">Belongs to the prokaryotic pantothenate kinase family.</text>
</comment>
<dbReference type="GO" id="GO:0005737">
    <property type="term" value="C:cytoplasm"/>
    <property type="evidence" value="ECO:0007669"/>
    <property type="project" value="UniProtKB-SubCell"/>
</dbReference>
<dbReference type="KEGG" id="lsw:GTO87_07905"/>
<dbReference type="EC" id="2.7.1.33" evidence="5 14"/>
<dbReference type="Gene3D" id="3.40.50.300">
    <property type="entry name" value="P-loop containing nucleotide triphosphate hydrolases"/>
    <property type="match status" value="1"/>
</dbReference>
<keyword evidence="7 14" id="KW-0963">Cytoplasm</keyword>